<dbReference type="SUPFAM" id="SSF47769">
    <property type="entry name" value="SAM/Pointed domain"/>
    <property type="match status" value="1"/>
</dbReference>
<feature type="domain" description="PHD-type" evidence="13">
    <location>
        <begin position="290"/>
        <end position="382"/>
    </location>
</feature>
<dbReference type="GO" id="GO:0006325">
    <property type="term" value="P:chromatin organization"/>
    <property type="evidence" value="ECO:0007669"/>
    <property type="project" value="UniProtKB-KW"/>
</dbReference>
<evidence type="ECO:0000259" key="15">
    <source>
        <dbReference type="PROSITE" id="PS52014"/>
    </source>
</evidence>
<dbReference type="OrthoDB" id="10004495at2759"/>
<proteinExistence type="predicted"/>
<reference evidence="16" key="1">
    <citation type="submission" date="2022-03" db="EMBL/GenBank/DDBJ databases">
        <authorList>
            <person name="Martin C."/>
        </authorList>
    </citation>
    <scope>NUCLEOTIDE SEQUENCE</scope>
</reference>
<evidence type="ECO:0000313" key="17">
    <source>
        <dbReference type="Proteomes" id="UP000749559"/>
    </source>
</evidence>
<dbReference type="CDD" id="cd09583">
    <property type="entry name" value="SAM_Atherin-like"/>
    <property type="match status" value="1"/>
</dbReference>
<dbReference type="Proteomes" id="UP000749559">
    <property type="component" value="Unassembled WGS sequence"/>
</dbReference>
<feature type="region of interest" description="Disordered" evidence="12">
    <location>
        <begin position="176"/>
        <end position="222"/>
    </location>
</feature>
<comment type="caution">
    <text evidence="16">The sequence shown here is derived from an EMBL/GenBank/DDBJ whole genome shotgun (WGS) entry which is preliminary data.</text>
</comment>
<dbReference type="GO" id="GO:0008270">
    <property type="term" value="F:zinc ion binding"/>
    <property type="evidence" value="ECO:0007669"/>
    <property type="project" value="UniProtKB-KW"/>
</dbReference>
<dbReference type="InterPro" id="IPR019787">
    <property type="entry name" value="Znf_PHD-finger"/>
</dbReference>
<evidence type="ECO:0000256" key="8">
    <source>
        <dbReference type="ARBA" id="ARBA00022843"/>
    </source>
</evidence>
<keyword evidence="4" id="KW-0597">Phosphoprotein</keyword>
<evidence type="ECO:0000256" key="2">
    <source>
        <dbReference type="ARBA" id="ARBA00022491"/>
    </source>
</evidence>
<dbReference type="InterPro" id="IPR013083">
    <property type="entry name" value="Znf_RING/FYVE/PHD"/>
</dbReference>
<dbReference type="InterPro" id="IPR001965">
    <property type="entry name" value="Znf_PHD"/>
</dbReference>
<keyword evidence="10" id="KW-0539">Nucleus</keyword>
<dbReference type="PROSITE" id="PS50016">
    <property type="entry name" value="ZF_PHD_2"/>
    <property type="match status" value="2"/>
</dbReference>
<dbReference type="GO" id="GO:0045892">
    <property type="term" value="P:negative regulation of DNA-templated transcription"/>
    <property type="evidence" value="ECO:0007669"/>
    <property type="project" value="TreeGrafter"/>
</dbReference>
<dbReference type="InterPro" id="IPR001660">
    <property type="entry name" value="SAM"/>
</dbReference>
<keyword evidence="5" id="KW-0479">Metal-binding</keyword>
<dbReference type="InterPro" id="IPR011011">
    <property type="entry name" value="Znf_FYVE_PHD"/>
</dbReference>
<evidence type="ECO:0000256" key="11">
    <source>
        <dbReference type="PROSITE-ProRule" id="PRU00146"/>
    </source>
</evidence>
<accession>A0A8S4N5R1</accession>
<keyword evidence="6 11" id="KW-0863">Zinc-finger</keyword>
<evidence type="ECO:0000259" key="13">
    <source>
        <dbReference type="PROSITE" id="PS50016"/>
    </source>
</evidence>
<comment type="subcellular location">
    <subcellularLocation>
        <location evidence="1">Nucleus</location>
    </subcellularLocation>
</comment>
<keyword evidence="8" id="KW-0832">Ubl conjugation</keyword>
<evidence type="ECO:0000256" key="6">
    <source>
        <dbReference type="ARBA" id="ARBA00022771"/>
    </source>
</evidence>
<evidence type="ECO:0000256" key="5">
    <source>
        <dbReference type="ARBA" id="ARBA00022723"/>
    </source>
</evidence>
<keyword evidence="9" id="KW-0156">Chromatin regulator</keyword>
<dbReference type="Gene3D" id="1.10.150.50">
    <property type="entry name" value="Transcription Factor, Ets-1"/>
    <property type="match status" value="1"/>
</dbReference>
<evidence type="ECO:0000256" key="1">
    <source>
        <dbReference type="ARBA" id="ARBA00004123"/>
    </source>
</evidence>
<dbReference type="SMART" id="SM00249">
    <property type="entry name" value="PHD"/>
    <property type="match status" value="3"/>
</dbReference>
<dbReference type="InterPro" id="IPR048589">
    <property type="entry name" value="SAMD1-like_WH"/>
</dbReference>
<evidence type="ECO:0000256" key="10">
    <source>
        <dbReference type="ARBA" id="ARBA00023242"/>
    </source>
</evidence>
<dbReference type="Gene3D" id="3.30.40.10">
    <property type="entry name" value="Zinc/RING finger domain, C3HC4 (zinc finger)"/>
    <property type="match status" value="2"/>
</dbReference>
<dbReference type="EMBL" id="CAIIXF020000001">
    <property type="protein sequence ID" value="CAH1775960.1"/>
    <property type="molecule type" value="Genomic_DNA"/>
</dbReference>
<dbReference type="GO" id="GO:0003677">
    <property type="term" value="F:DNA binding"/>
    <property type="evidence" value="ECO:0007669"/>
    <property type="project" value="InterPro"/>
</dbReference>
<keyword evidence="7" id="KW-0862">Zinc</keyword>
<dbReference type="GO" id="GO:0003682">
    <property type="term" value="F:chromatin binding"/>
    <property type="evidence" value="ECO:0007669"/>
    <property type="project" value="TreeGrafter"/>
</dbReference>
<dbReference type="SUPFAM" id="SSF57903">
    <property type="entry name" value="FYVE/PHD zinc finger"/>
    <property type="match status" value="3"/>
</dbReference>
<dbReference type="InterPro" id="IPR050548">
    <property type="entry name" value="PcG_chromatin_remod_factors"/>
</dbReference>
<gene>
    <name evidence="16" type="ORF">OFUS_LOCUS3194</name>
</gene>
<protein>
    <recommendedName>
        <fullName evidence="18">Histone acetyltransferase</fullName>
    </recommendedName>
</protein>
<dbReference type="Pfam" id="PF21524">
    <property type="entry name" value="SAMD1_WH"/>
    <property type="match status" value="1"/>
</dbReference>
<evidence type="ECO:0000259" key="14">
    <source>
        <dbReference type="PROSITE" id="PS50105"/>
    </source>
</evidence>
<keyword evidence="17" id="KW-1185">Reference proteome</keyword>
<dbReference type="PANTHER" id="PTHR12247">
    <property type="entry name" value="POLYCOMB GROUP PROTEIN"/>
    <property type="match status" value="1"/>
</dbReference>
<dbReference type="SMART" id="SM00454">
    <property type="entry name" value="SAM"/>
    <property type="match status" value="1"/>
</dbReference>
<evidence type="ECO:0000256" key="7">
    <source>
        <dbReference type="ARBA" id="ARBA00022833"/>
    </source>
</evidence>
<dbReference type="Pfam" id="PF00628">
    <property type="entry name" value="PHD"/>
    <property type="match status" value="1"/>
</dbReference>
<evidence type="ECO:0000256" key="3">
    <source>
        <dbReference type="ARBA" id="ARBA00022499"/>
    </source>
</evidence>
<feature type="domain" description="SAMD1-like winged helix (WH)" evidence="15">
    <location>
        <begin position="1"/>
        <end position="74"/>
    </location>
</feature>
<evidence type="ECO:0000313" key="16">
    <source>
        <dbReference type="EMBL" id="CAH1775960.1"/>
    </source>
</evidence>
<feature type="domain" description="SAM" evidence="14">
    <location>
        <begin position="453"/>
        <end position="516"/>
    </location>
</feature>
<name>A0A8S4N5R1_OWEFU</name>
<evidence type="ECO:0000256" key="12">
    <source>
        <dbReference type="SAM" id="MobiDB-lite"/>
    </source>
</evidence>
<dbReference type="GO" id="GO:0005634">
    <property type="term" value="C:nucleus"/>
    <property type="evidence" value="ECO:0007669"/>
    <property type="project" value="UniProtKB-SubCell"/>
</dbReference>
<feature type="domain" description="PHD-type" evidence="13">
    <location>
        <begin position="235"/>
        <end position="293"/>
    </location>
</feature>
<feature type="compositionally biased region" description="Basic residues" evidence="12">
    <location>
        <begin position="212"/>
        <end position="221"/>
    </location>
</feature>
<dbReference type="PROSITE" id="PS52014">
    <property type="entry name" value="SAMD1_WH"/>
    <property type="match status" value="1"/>
</dbReference>
<dbReference type="PANTHER" id="PTHR12247:SF139">
    <property type="entry name" value="ATHERIN-RELATED"/>
    <property type="match status" value="1"/>
</dbReference>
<evidence type="ECO:0008006" key="18">
    <source>
        <dbReference type="Google" id="ProtNLM"/>
    </source>
</evidence>
<sequence length="521" mass="58020">MAEVKNKDIILDTIDQLRKRKARPDIERICHMIQRRHGLTCEETAEDLDSLVQAGIVIKVDYKGNTSYRNAAKWRKSHLGLNVKEIHAALDKAIRSLKNEDGIVESASGEMSGELSASGEAKMDNEKGYTAAEIERWLLIQDPDTKLQQNILQIALQREVEFGRLLQFEDGKFGVGDHTKRVPGKTAGKTSSGAGGKHTSPTNKSEKDRPASIKRKRIKKTHGPDFESYDGLKSDARCDYCLLTSVNRNGEPEDLLICKDCSAKAHPSCMQYSDLLSRRARNSPWQCIDCKTCYLCQDSGDAVSDEMLFCDACDKGYHINYHESPYILLLFCNKKCYCVTPVTKDEMLFCDACDKGYHMNCHEPPVREKPTGKWVCSQCLLDDADSAQLSNSPESEMNDSFNTTDGGAASFLPTPVESPVNGMNGAASPSEMISPKPVIPAAIKDEIPDASDWTMDDVVEYFKKKGFEEQADIFKEQEIDGKSLLLLKRNDVLTGLALKLGPALKIFKHVEKLQTRGQTMS</sequence>
<keyword evidence="3" id="KW-1017">Isopeptide bond</keyword>
<keyword evidence="2" id="KW-0678">Repressor</keyword>
<dbReference type="PROSITE" id="PS50105">
    <property type="entry name" value="SAM_DOMAIN"/>
    <property type="match status" value="1"/>
</dbReference>
<dbReference type="Pfam" id="PF07647">
    <property type="entry name" value="SAM_2"/>
    <property type="match status" value="1"/>
</dbReference>
<organism evidence="16 17">
    <name type="scientific">Owenia fusiformis</name>
    <name type="common">Polychaete worm</name>
    <dbReference type="NCBI Taxonomy" id="6347"/>
    <lineage>
        <taxon>Eukaryota</taxon>
        <taxon>Metazoa</taxon>
        <taxon>Spiralia</taxon>
        <taxon>Lophotrochozoa</taxon>
        <taxon>Annelida</taxon>
        <taxon>Polychaeta</taxon>
        <taxon>Sedentaria</taxon>
        <taxon>Canalipalpata</taxon>
        <taxon>Sabellida</taxon>
        <taxon>Oweniida</taxon>
        <taxon>Oweniidae</taxon>
        <taxon>Owenia</taxon>
    </lineage>
</organism>
<dbReference type="InterPro" id="IPR013761">
    <property type="entry name" value="SAM/pointed_sf"/>
</dbReference>
<evidence type="ECO:0000256" key="9">
    <source>
        <dbReference type="ARBA" id="ARBA00022853"/>
    </source>
</evidence>
<dbReference type="GO" id="GO:0042393">
    <property type="term" value="F:histone binding"/>
    <property type="evidence" value="ECO:0007669"/>
    <property type="project" value="TreeGrafter"/>
</dbReference>
<dbReference type="AlphaFoldDB" id="A0A8S4N5R1"/>
<evidence type="ECO:0000256" key="4">
    <source>
        <dbReference type="ARBA" id="ARBA00022553"/>
    </source>
</evidence>